<protein>
    <submittedName>
        <fullName evidence="6">Hemicentin-2-like isoform X1</fullName>
    </submittedName>
</protein>
<organism evidence="5 6">
    <name type="scientific">Biomphalaria glabrata</name>
    <name type="common">Bloodfluke planorb</name>
    <name type="synonym">Freshwater snail</name>
    <dbReference type="NCBI Taxonomy" id="6526"/>
    <lineage>
        <taxon>Eukaryota</taxon>
        <taxon>Metazoa</taxon>
        <taxon>Spiralia</taxon>
        <taxon>Lophotrochozoa</taxon>
        <taxon>Mollusca</taxon>
        <taxon>Gastropoda</taxon>
        <taxon>Heterobranchia</taxon>
        <taxon>Euthyneura</taxon>
        <taxon>Panpulmonata</taxon>
        <taxon>Hygrophila</taxon>
        <taxon>Lymnaeoidea</taxon>
        <taxon>Planorbidae</taxon>
        <taxon>Biomphalaria</taxon>
    </lineage>
</organism>
<dbReference type="InterPro" id="IPR007110">
    <property type="entry name" value="Ig-like_dom"/>
</dbReference>
<dbReference type="InterPro" id="IPR036179">
    <property type="entry name" value="Ig-like_dom_sf"/>
</dbReference>
<dbReference type="SMART" id="SM00409">
    <property type="entry name" value="IG"/>
    <property type="match status" value="3"/>
</dbReference>
<dbReference type="InterPro" id="IPR013098">
    <property type="entry name" value="Ig_I-set"/>
</dbReference>
<dbReference type="SUPFAM" id="SSF48726">
    <property type="entry name" value="Immunoglobulin"/>
    <property type="match status" value="2"/>
</dbReference>
<dbReference type="PANTHER" id="PTHR13817:SF73">
    <property type="entry name" value="FIBRONECTIN TYPE-III DOMAIN-CONTAINING PROTEIN"/>
    <property type="match status" value="1"/>
</dbReference>
<dbReference type="Pfam" id="PF07679">
    <property type="entry name" value="I-set"/>
    <property type="match status" value="1"/>
</dbReference>
<keyword evidence="1" id="KW-0677">Repeat</keyword>
<reference evidence="6" key="1">
    <citation type="submission" date="2025-08" db="UniProtKB">
        <authorList>
            <consortium name="RefSeq"/>
        </authorList>
    </citation>
    <scope>IDENTIFICATION</scope>
</reference>
<dbReference type="Gene3D" id="2.60.40.10">
    <property type="entry name" value="Immunoglobulins"/>
    <property type="match status" value="2"/>
</dbReference>
<keyword evidence="2" id="KW-1015">Disulfide bond</keyword>
<dbReference type="PANTHER" id="PTHR13817">
    <property type="entry name" value="TITIN"/>
    <property type="match status" value="1"/>
</dbReference>
<sequence>MEDRRTIAFSLVWCFMMSQDQVFAELRFDPGEPFGTLFVKETMPISITCSLITNNSEASLIITTYVGLKDKDFKSEVTKETLPKDLFRINMTISKPSASQGDSADYLCSEEKYHNTVVQNYEVYAVFTQGANVTEGHETSIRCDPTLNHDFTLAWYKDNVPLQSIPGLQDRLILSKDNKTVSFKDARPSDGGVYTCRIMLQHNTSKQVLEEKIFLHAKPFILPGALTNVTSTSLILTCPVGGYPSPEIFWQRGKDILTANGNVQMTTVVGTRHAQLVITNLTDNDYGTYSCIADNWLGKAELTYQVHSDGHRSKAGLGYLLLLCGFKMFLMVKT</sequence>
<accession>A0A9W2Z2L7</accession>
<dbReference type="RefSeq" id="XP_055869140.1">
    <property type="nucleotide sequence ID" value="XM_056013165.1"/>
</dbReference>
<feature type="domain" description="Ig-like" evidence="4">
    <location>
        <begin position="122"/>
        <end position="214"/>
    </location>
</feature>
<dbReference type="InterPro" id="IPR050964">
    <property type="entry name" value="Striated_Muscle_Regulatory"/>
</dbReference>
<evidence type="ECO:0000313" key="5">
    <source>
        <dbReference type="Proteomes" id="UP001165740"/>
    </source>
</evidence>
<evidence type="ECO:0000256" key="3">
    <source>
        <dbReference type="ARBA" id="ARBA00023319"/>
    </source>
</evidence>
<dbReference type="InterPro" id="IPR003598">
    <property type="entry name" value="Ig_sub2"/>
</dbReference>
<dbReference type="FunFam" id="2.60.40.10:FF:000032">
    <property type="entry name" value="palladin isoform X1"/>
    <property type="match status" value="1"/>
</dbReference>
<dbReference type="OrthoDB" id="6045895at2759"/>
<evidence type="ECO:0000256" key="2">
    <source>
        <dbReference type="ARBA" id="ARBA00023157"/>
    </source>
</evidence>
<dbReference type="InterPro" id="IPR013783">
    <property type="entry name" value="Ig-like_fold"/>
</dbReference>
<dbReference type="AlphaFoldDB" id="A0A9W2Z2L7"/>
<evidence type="ECO:0000256" key="1">
    <source>
        <dbReference type="ARBA" id="ARBA00022737"/>
    </source>
</evidence>
<name>A0A9W2Z2L7_BIOGL</name>
<gene>
    <name evidence="6" type="primary">LOC106057710</name>
</gene>
<feature type="domain" description="Ig-like" evidence="4">
    <location>
        <begin position="219"/>
        <end position="303"/>
    </location>
</feature>
<dbReference type="SMART" id="SM00408">
    <property type="entry name" value="IGc2"/>
    <property type="match status" value="2"/>
</dbReference>
<dbReference type="PROSITE" id="PS50835">
    <property type="entry name" value="IG_LIKE"/>
    <property type="match status" value="2"/>
</dbReference>
<dbReference type="CDD" id="cd00096">
    <property type="entry name" value="Ig"/>
    <property type="match status" value="2"/>
</dbReference>
<evidence type="ECO:0000313" key="6">
    <source>
        <dbReference type="RefSeq" id="XP_055869140.1"/>
    </source>
</evidence>
<proteinExistence type="predicted"/>
<dbReference type="OMA" id="CNIENPL"/>
<keyword evidence="5" id="KW-1185">Reference proteome</keyword>
<keyword evidence="3" id="KW-0393">Immunoglobulin domain</keyword>
<dbReference type="Pfam" id="PF13895">
    <property type="entry name" value="Ig_2"/>
    <property type="match status" value="1"/>
</dbReference>
<dbReference type="GeneID" id="106057710"/>
<dbReference type="InterPro" id="IPR003599">
    <property type="entry name" value="Ig_sub"/>
</dbReference>
<evidence type="ECO:0000259" key="4">
    <source>
        <dbReference type="PROSITE" id="PS50835"/>
    </source>
</evidence>
<dbReference type="Proteomes" id="UP001165740">
    <property type="component" value="Chromosome 1"/>
</dbReference>